<dbReference type="GeneID" id="95609411"/>
<reference evidence="3 4" key="1">
    <citation type="submission" date="2017-09" db="EMBL/GenBank/DDBJ databases">
        <authorList>
            <person name="Lee N."/>
            <person name="Cho B.-K."/>
        </authorList>
    </citation>
    <scope>NUCLEOTIDE SEQUENCE [LARGE SCALE GENOMIC DNA]</scope>
    <source>
        <strain evidence="3 4">ATCC 27476</strain>
    </source>
</reference>
<comment type="similarity">
    <text evidence="1">Belongs to the HupF/HypC family.</text>
</comment>
<organism evidence="3 4">
    <name type="scientific">Streptomyces vinaceus</name>
    <dbReference type="NCBI Taxonomy" id="1960"/>
    <lineage>
        <taxon>Bacteria</taxon>
        <taxon>Bacillati</taxon>
        <taxon>Actinomycetota</taxon>
        <taxon>Actinomycetes</taxon>
        <taxon>Kitasatosporales</taxon>
        <taxon>Streptomycetaceae</taxon>
        <taxon>Streptomyces</taxon>
    </lineage>
</organism>
<dbReference type="NCBIfam" id="TIGR00074">
    <property type="entry name" value="hypC_hupF"/>
    <property type="match status" value="1"/>
</dbReference>
<dbReference type="FunFam" id="2.30.30.140:FF:000022">
    <property type="entry name" value="Hydrogenase assembly chaperone HybG"/>
    <property type="match status" value="1"/>
</dbReference>
<protein>
    <submittedName>
        <fullName evidence="3">HypC/HybG/HupF family hydrogenase formation chaperone</fullName>
    </submittedName>
</protein>
<dbReference type="KEGG" id="svn:CP980_02360"/>
<dbReference type="Pfam" id="PF01455">
    <property type="entry name" value="HupF_HypC"/>
    <property type="match status" value="1"/>
</dbReference>
<dbReference type="SUPFAM" id="SSF159127">
    <property type="entry name" value="HupF/HypC-like"/>
    <property type="match status" value="1"/>
</dbReference>
<dbReference type="PANTHER" id="PTHR35177:SF2">
    <property type="entry name" value="HYDROGENASE MATURATION FACTOR HYBG"/>
    <property type="match status" value="1"/>
</dbReference>
<dbReference type="RefSeq" id="WP_150492452.1">
    <property type="nucleotide sequence ID" value="NZ_BNBW01000023.1"/>
</dbReference>
<keyword evidence="4" id="KW-1185">Reference proteome</keyword>
<proteinExistence type="inferred from homology"/>
<name>A0A5J6IYM4_STRVI</name>
<dbReference type="GO" id="GO:0051604">
    <property type="term" value="P:protein maturation"/>
    <property type="evidence" value="ECO:0007669"/>
    <property type="project" value="TreeGrafter"/>
</dbReference>
<feature type="region of interest" description="Disordered" evidence="2">
    <location>
        <begin position="94"/>
        <end position="124"/>
    </location>
</feature>
<accession>A0A5J6IYM4</accession>
<dbReference type="AlphaFoldDB" id="A0A5J6IYM4"/>
<evidence type="ECO:0000313" key="3">
    <source>
        <dbReference type="EMBL" id="QEV44067.1"/>
    </source>
</evidence>
<dbReference type="PROSITE" id="PS01097">
    <property type="entry name" value="HUPF_HYPC"/>
    <property type="match status" value="1"/>
</dbReference>
<evidence type="ECO:0000313" key="4">
    <source>
        <dbReference type="Proteomes" id="UP000325563"/>
    </source>
</evidence>
<evidence type="ECO:0000256" key="1">
    <source>
        <dbReference type="ARBA" id="ARBA00006018"/>
    </source>
</evidence>
<gene>
    <name evidence="3" type="ORF">CP980_02360</name>
</gene>
<dbReference type="PRINTS" id="PR00445">
    <property type="entry name" value="HUPFHYPC"/>
</dbReference>
<dbReference type="Proteomes" id="UP000325563">
    <property type="component" value="Chromosome"/>
</dbReference>
<sequence length="124" mass="13534">MCLAVPGRVLDIGEKDGTRMATVDFGGVVKEVCLEYLPDLQVGEYAIVHVGFALQRLDEESARQTLELFAQLGMLQEEFGDPWERAATEAGVADWPFADDIAEQPQHAGDARDAGDAVQEAQQQ</sequence>
<dbReference type="GO" id="GO:1902670">
    <property type="term" value="F:carbon dioxide binding"/>
    <property type="evidence" value="ECO:0007669"/>
    <property type="project" value="TreeGrafter"/>
</dbReference>
<evidence type="ECO:0000256" key="2">
    <source>
        <dbReference type="SAM" id="MobiDB-lite"/>
    </source>
</evidence>
<dbReference type="EMBL" id="CP023692">
    <property type="protein sequence ID" value="QEV44067.1"/>
    <property type="molecule type" value="Genomic_DNA"/>
</dbReference>
<dbReference type="InterPro" id="IPR019812">
    <property type="entry name" value="Hydgase_assmbl_chp_CS"/>
</dbReference>
<dbReference type="InterPro" id="IPR001109">
    <property type="entry name" value="Hydrogenase_HupF/HypC"/>
</dbReference>
<dbReference type="Gene3D" id="2.30.30.140">
    <property type="match status" value="1"/>
</dbReference>
<dbReference type="PANTHER" id="PTHR35177">
    <property type="entry name" value="HYDROGENASE MATURATION FACTOR HYBG"/>
    <property type="match status" value="1"/>
</dbReference>
<dbReference type="GO" id="GO:0005506">
    <property type="term" value="F:iron ion binding"/>
    <property type="evidence" value="ECO:0007669"/>
    <property type="project" value="TreeGrafter"/>
</dbReference>